<reference evidence="1 2" key="1">
    <citation type="submission" date="2016-10" db="EMBL/GenBank/DDBJ databases">
        <authorList>
            <person name="de Groot N.N."/>
        </authorList>
    </citation>
    <scope>NUCLEOTIDE SEQUENCE [LARGE SCALE GENOMIC DNA]</scope>
    <source>
        <strain evidence="1 2">AR67</strain>
    </source>
</reference>
<accession>A0A1I1R5Q4</accession>
<evidence type="ECO:0000313" key="1">
    <source>
        <dbReference type="EMBL" id="SFD29701.1"/>
    </source>
</evidence>
<dbReference type="RefSeq" id="WP_074963348.1">
    <property type="nucleotide sequence ID" value="NZ_FOKQ01000059.1"/>
</dbReference>
<dbReference type="OrthoDB" id="2190431at2"/>
<sequence length="180" mass="20808">MSNRKQITDFLSRLLEKEKFTGIGKYWGKEVVVDYGTDDIRRIDYMEFVPVNQLSIDGIEKGIFKGYEVKSCKADFKSGFGQNYFCEYNYLVMTMQTYKELLHEELNDLPHEVGVLVSIPKDATKPNKEAVLDEFDEPTPLPKDYNIDNWRLVSIRSAIQKYRKKPMLGLALIPEPAIIA</sequence>
<dbReference type="EMBL" id="FOKQ01000059">
    <property type="protein sequence ID" value="SFD29701.1"/>
    <property type="molecule type" value="Genomic_DNA"/>
</dbReference>
<gene>
    <name evidence="1" type="ORF">SAMN02910406_03607</name>
</gene>
<dbReference type="AlphaFoldDB" id="A0A1I1R5Q4"/>
<protein>
    <submittedName>
        <fullName evidence="1">Uncharacterized protein</fullName>
    </submittedName>
</protein>
<organism evidence="1 2">
    <name type="scientific">Ruminococcus albus</name>
    <dbReference type="NCBI Taxonomy" id="1264"/>
    <lineage>
        <taxon>Bacteria</taxon>
        <taxon>Bacillati</taxon>
        <taxon>Bacillota</taxon>
        <taxon>Clostridia</taxon>
        <taxon>Eubacteriales</taxon>
        <taxon>Oscillospiraceae</taxon>
        <taxon>Ruminococcus</taxon>
    </lineage>
</organism>
<evidence type="ECO:0000313" key="2">
    <source>
        <dbReference type="Proteomes" id="UP000182192"/>
    </source>
</evidence>
<name>A0A1I1R5Q4_RUMAL</name>
<proteinExistence type="predicted"/>
<dbReference type="Proteomes" id="UP000182192">
    <property type="component" value="Unassembled WGS sequence"/>
</dbReference>